<feature type="compositionally biased region" description="Low complexity" evidence="1">
    <location>
        <begin position="439"/>
        <end position="450"/>
    </location>
</feature>
<organism evidence="3 4">
    <name type="scientific">Flavobacterium branchiophilum</name>
    <dbReference type="NCBI Taxonomy" id="55197"/>
    <lineage>
        <taxon>Bacteria</taxon>
        <taxon>Pseudomonadati</taxon>
        <taxon>Bacteroidota</taxon>
        <taxon>Flavobacteriia</taxon>
        <taxon>Flavobacteriales</taxon>
        <taxon>Flavobacteriaceae</taxon>
        <taxon>Flavobacterium</taxon>
    </lineage>
</organism>
<protein>
    <submittedName>
        <fullName evidence="3">Uncharacterized protein</fullName>
    </submittedName>
</protein>
<evidence type="ECO:0000256" key="1">
    <source>
        <dbReference type="SAM" id="MobiDB-lite"/>
    </source>
</evidence>
<dbReference type="RefSeq" id="WP_089081844.1">
    <property type="nucleotide sequence ID" value="NZ_VFPJ01000001.1"/>
</dbReference>
<feature type="compositionally biased region" description="Basic and acidic residues" evidence="1">
    <location>
        <begin position="455"/>
        <end position="465"/>
    </location>
</feature>
<sequence>MEIKIIIQQTEDGSKIVYPYNYNKFEYENNKYSFFLKDEGNKAGSANVYTFQNYGDLKAYSLISNEIKDYLGRSGSFFAIRVIIPNQKSIDDIQNLLDKIKDRYMEHYQNKTMTALNFDDLIDAVEDNRINPSNNSIITQGIDKEAFVLWDKTSSLNSYFSHNAASLVKCLYVFEKEKTKSVVYGRMLPFEEVKPLVRKIDIITNGLLESLKVNDIEINKPSTNSFDLITTTDAKVTYKRKDKKEIKVLNGLQNSLILQQEYQAPRPPKTPSNSDSPKATIIAFSLLFVLLAGILGWMYWDYLQSEKIVNSTNTVSSSHIIEDTTDNNIIKFKIIDTISKNEKRYGIVKPDSLSSYEFIYNSGWSYINKKGKNKAVDFSKKSIKEIFESKNIKFNDSINKNFISELEKISGKEILAEIKPKVEVTLGAKKQPEKTQVGSKSQKNSNSSNNTPQAKKVEEIENLDK</sequence>
<comment type="caution">
    <text evidence="3">The sequence shown here is derived from an EMBL/GenBank/DDBJ whole genome shotgun (WGS) entry which is preliminary data.</text>
</comment>
<feature type="transmembrane region" description="Helical" evidence="2">
    <location>
        <begin position="279"/>
        <end position="300"/>
    </location>
</feature>
<evidence type="ECO:0000313" key="4">
    <source>
        <dbReference type="Proteomes" id="UP000320773"/>
    </source>
</evidence>
<feature type="region of interest" description="Disordered" evidence="1">
    <location>
        <begin position="427"/>
        <end position="465"/>
    </location>
</feature>
<proteinExistence type="predicted"/>
<dbReference type="EMBL" id="VFPJ01000001">
    <property type="protein sequence ID" value="TQM40597.1"/>
    <property type="molecule type" value="Genomic_DNA"/>
</dbReference>
<keyword evidence="2" id="KW-0472">Membrane</keyword>
<accession>A0A543G3H1</accession>
<gene>
    <name evidence="3" type="ORF">BC670_1494</name>
</gene>
<dbReference type="AlphaFoldDB" id="A0A543G3H1"/>
<keyword evidence="2" id="KW-0812">Transmembrane</keyword>
<reference evidence="3 4" key="1">
    <citation type="submission" date="2019-06" db="EMBL/GenBank/DDBJ databases">
        <title>Genomic Encyclopedia of Archaeal and Bacterial Type Strains, Phase II (KMG-II): from individual species to whole genera.</title>
        <authorList>
            <person name="Goeker M."/>
        </authorList>
    </citation>
    <scope>NUCLEOTIDE SEQUENCE [LARGE SCALE GENOMIC DNA]</scope>
    <source>
        <strain evidence="3 4">DSM 24789</strain>
    </source>
</reference>
<dbReference type="Proteomes" id="UP000320773">
    <property type="component" value="Unassembled WGS sequence"/>
</dbReference>
<evidence type="ECO:0000256" key="2">
    <source>
        <dbReference type="SAM" id="Phobius"/>
    </source>
</evidence>
<evidence type="ECO:0000313" key="3">
    <source>
        <dbReference type="EMBL" id="TQM40597.1"/>
    </source>
</evidence>
<name>A0A543G3H1_9FLAO</name>
<keyword evidence="2" id="KW-1133">Transmembrane helix</keyword>